<keyword evidence="1" id="KW-0812">Transmembrane</keyword>
<evidence type="ECO:0000313" key="3">
    <source>
        <dbReference type="EMBL" id="MRN54775.1"/>
    </source>
</evidence>
<feature type="transmembrane region" description="Helical" evidence="1">
    <location>
        <begin position="48"/>
        <end position="71"/>
    </location>
</feature>
<evidence type="ECO:0000313" key="4">
    <source>
        <dbReference type="Proteomes" id="UP000463051"/>
    </source>
</evidence>
<keyword evidence="1" id="KW-0472">Membrane</keyword>
<evidence type="ECO:0000259" key="2">
    <source>
        <dbReference type="Pfam" id="PF19701"/>
    </source>
</evidence>
<sequence>MPKGILLFPMLIFGLIFVSGLLNAISPRLMWKTFESWKATKEPSNTYFMARRISGILAMLIVSGLLLFPYFMSRQ</sequence>
<dbReference type="AlphaFoldDB" id="A0A7X2L303"/>
<gene>
    <name evidence="3" type="ORF">GJB61_17475</name>
</gene>
<keyword evidence="4" id="KW-1185">Reference proteome</keyword>
<accession>A0A7X2L303</accession>
<name>A0A7X2L303_9BACL</name>
<dbReference type="RefSeq" id="WP_154120171.1">
    <property type="nucleotide sequence ID" value="NZ_WJXB01000006.1"/>
</dbReference>
<evidence type="ECO:0000256" key="1">
    <source>
        <dbReference type="SAM" id="Phobius"/>
    </source>
</evidence>
<proteinExistence type="predicted"/>
<dbReference type="Proteomes" id="UP000463051">
    <property type="component" value="Unassembled WGS sequence"/>
</dbReference>
<organism evidence="3 4">
    <name type="scientific">Paenibacillus monticola</name>
    <dbReference type="NCBI Taxonomy" id="2666075"/>
    <lineage>
        <taxon>Bacteria</taxon>
        <taxon>Bacillati</taxon>
        <taxon>Bacillota</taxon>
        <taxon>Bacilli</taxon>
        <taxon>Bacillales</taxon>
        <taxon>Paenibacillaceae</taxon>
        <taxon>Paenibacillus</taxon>
    </lineage>
</organism>
<reference evidence="3 4" key="1">
    <citation type="submission" date="2019-11" db="EMBL/GenBank/DDBJ databases">
        <title>Paenibacillus monticola sp. nov., a novel PGPR strain isolated from mountain sample in China.</title>
        <authorList>
            <person name="Zhao Q."/>
            <person name="Li H.-P."/>
            <person name="Zhang J.-L."/>
        </authorList>
    </citation>
    <scope>NUCLEOTIDE SEQUENCE [LARGE SCALE GENOMIC DNA]</scope>
    <source>
        <strain evidence="3 4">LC-T2</strain>
    </source>
</reference>
<protein>
    <recommendedName>
        <fullName evidence="2">DUF6199 domain-containing protein</fullName>
    </recommendedName>
</protein>
<dbReference type="EMBL" id="WJXB01000006">
    <property type="protein sequence ID" value="MRN54775.1"/>
    <property type="molecule type" value="Genomic_DNA"/>
</dbReference>
<keyword evidence="1" id="KW-1133">Transmembrane helix</keyword>
<feature type="domain" description="DUF6199" evidence="2">
    <location>
        <begin position="13"/>
        <end position="68"/>
    </location>
</feature>
<comment type="caution">
    <text evidence="3">The sequence shown here is derived from an EMBL/GenBank/DDBJ whole genome shotgun (WGS) entry which is preliminary data.</text>
</comment>
<dbReference type="InterPro" id="IPR045679">
    <property type="entry name" value="DUF6199"/>
</dbReference>
<dbReference type="Pfam" id="PF19701">
    <property type="entry name" value="DUF6199"/>
    <property type="match status" value="1"/>
</dbReference>